<dbReference type="EMBL" id="NBYN01000024">
    <property type="protein sequence ID" value="OSO93757.1"/>
    <property type="molecule type" value="Genomic_DNA"/>
</dbReference>
<comment type="caution">
    <text evidence="2">The sequence shown here is derived from an EMBL/GenBank/DDBJ whole genome shotgun (WGS) entry which is preliminary data.</text>
</comment>
<reference evidence="3" key="1">
    <citation type="submission" date="2017-04" db="EMBL/GenBank/DDBJ databases">
        <authorList>
            <person name="Abreu V.A."/>
            <person name="Popin R.V."/>
            <person name="Rigonato J."/>
            <person name="Andreote A.P."/>
            <person name="Schaker P.C."/>
            <person name="Hoff-Risseti C."/>
            <person name="Alvarenga D.O."/>
            <person name="Varani A.M."/>
            <person name="Fiore M.F."/>
        </authorList>
    </citation>
    <scope>NUCLEOTIDE SEQUENCE [LARGE SCALE GENOMIC DNA]</scope>
    <source>
        <strain evidence="3">CENA303</strain>
    </source>
</reference>
<keyword evidence="1" id="KW-0732">Signal</keyword>
<evidence type="ECO:0000313" key="3">
    <source>
        <dbReference type="Proteomes" id="UP000192997"/>
    </source>
</evidence>
<name>A0A1X4G9J2_9CYAN</name>
<dbReference type="PROSITE" id="PS51257">
    <property type="entry name" value="PROKAR_LIPOPROTEIN"/>
    <property type="match status" value="1"/>
</dbReference>
<feature type="chain" id="PRO_5012688110" evidence="1">
    <location>
        <begin position="18"/>
        <end position="116"/>
    </location>
</feature>
<dbReference type="AlphaFoldDB" id="A0A1X4G9J2"/>
<gene>
    <name evidence="2" type="ORF">B7O87_05425</name>
</gene>
<accession>A0A1X4G9J2</accession>
<feature type="signal peptide" evidence="1">
    <location>
        <begin position="1"/>
        <end position="17"/>
    </location>
</feature>
<evidence type="ECO:0000313" key="2">
    <source>
        <dbReference type="EMBL" id="OSO93757.1"/>
    </source>
</evidence>
<protein>
    <submittedName>
        <fullName evidence="2">Uncharacterized protein</fullName>
    </submittedName>
</protein>
<sequence length="116" mass="13379">MAPRQIMLILRPLLALAALLALSACGPPMRWEHPALSDAQAQAEMGDCRQQAWSEAQSRAFYNRFAYGPSYVRGRDGRLYMADPWMRPGFNNTWFEEQRLRDFCLRNKGFRLVPGE</sequence>
<dbReference type="Proteomes" id="UP000192997">
    <property type="component" value="Unassembled WGS sequence"/>
</dbReference>
<organism evidence="2 3">
    <name type="scientific">Cylindrospermopsis raciborskii CENA303</name>
    <dbReference type="NCBI Taxonomy" id="1170769"/>
    <lineage>
        <taxon>Bacteria</taxon>
        <taxon>Bacillati</taxon>
        <taxon>Cyanobacteriota</taxon>
        <taxon>Cyanophyceae</taxon>
        <taxon>Nostocales</taxon>
        <taxon>Aphanizomenonaceae</taxon>
        <taxon>Cylindrospermopsis</taxon>
    </lineage>
</organism>
<proteinExistence type="predicted"/>
<evidence type="ECO:0000256" key="1">
    <source>
        <dbReference type="SAM" id="SignalP"/>
    </source>
</evidence>